<sequence length="239" mass="26724">MKKLWLGLSTCVLSVMLVACGTGGTSGTEGEDPEEIVEDVENAEDEAVEEEDAVEEEPVDEEEAAEEEPTEEETTEDEASEETSDASEVKEIEVEVEGDKEMRSAQFNRGELGYSIYVLENFSLTGEEPRRDVILSDYDGSFFTRIIQEGSSADTNALKNNIIEHTTGTIEDNYPTPLEDVDFSLREKVTSDDGETNIFHVAKTYPNGETYRFELYIPNKEAQEGILPSFWAMLKTFQP</sequence>
<evidence type="ECO:0000313" key="4">
    <source>
        <dbReference type="Proteomes" id="UP000001258"/>
    </source>
</evidence>
<dbReference type="KEGG" id="bha:BH0474"/>
<evidence type="ECO:0000256" key="2">
    <source>
        <dbReference type="SAM" id="SignalP"/>
    </source>
</evidence>
<protein>
    <submittedName>
        <fullName evidence="3">BH0474 protein</fullName>
    </submittedName>
</protein>
<dbReference type="Proteomes" id="UP000001258">
    <property type="component" value="Chromosome"/>
</dbReference>
<dbReference type="EMBL" id="BA000004">
    <property type="protein sequence ID" value="BAB04193.1"/>
    <property type="molecule type" value="Genomic_DNA"/>
</dbReference>
<evidence type="ECO:0000256" key="1">
    <source>
        <dbReference type="SAM" id="MobiDB-lite"/>
    </source>
</evidence>
<dbReference type="PROSITE" id="PS51257">
    <property type="entry name" value="PROKAR_LIPOPROTEIN"/>
    <property type="match status" value="1"/>
</dbReference>
<feature type="compositionally biased region" description="Basic and acidic residues" evidence="1">
    <location>
        <begin position="87"/>
        <end position="98"/>
    </location>
</feature>
<dbReference type="RefSeq" id="WP_010896652.1">
    <property type="nucleotide sequence ID" value="NC_002570.2"/>
</dbReference>
<reference evidence="3 4" key="1">
    <citation type="journal article" date="2000" name="Nucleic Acids Res.">
        <title>Complete genome sequence of the alkaliphilic bacterium Bacillus halodurans and genomic sequence comparison with Bacillus subtilis.</title>
        <authorList>
            <person name="Takami H."/>
            <person name="Nakasone K."/>
            <person name="Takaki Y."/>
            <person name="Maeno G."/>
            <person name="Sasaki R."/>
            <person name="Masui N."/>
            <person name="Fuji F."/>
            <person name="Hirama C."/>
            <person name="Nakamura Y."/>
            <person name="Ogasawara N."/>
            <person name="Kuhara S."/>
            <person name="Horikoshi K."/>
        </authorList>
    </citation>
    <scope>NUCLEOTIDE SEQUENCE [LARGE SCALE GENOMIC DNA]</scope>
    <source>
        <strain evidence="4">ATCC BAA-125 / DSM 18197 / FERM 7344 / JCM 9153 / C-125</strain>
    </source>
</reference>
<keyword evidence="4" id="KW-1185">Reference proteome</keyword>
<feature type="chain" id="PRO_5004328081" evidence="2">
    <location>
        <begin position="22"/>
        <end position="239"/>
    </location>
</feature>
<dbReference type="HOGENOM" id="CLU_1159272_0_0_9"/>
<accession>Q9KFK5</accession>
<dbReference type="OrthoDB" id="2735367at2"/>
<keyword evidence="2" id="KW-0732">Signal</keyword>
<gene>
    <name evidence="3" type="ordered locus">BH0474</name>
</gene>
<dbReference type="eggNOG" id="ENOG5030D0D">
    <property type="taxonomic scope" value="Bacteria"/>
</dbReference>
<evidence type="ECO:0000313" key="3">
    <source>
        <dbReference type="EMBL" id="BAB04193.1"/>
    </source>
</evidence>
<feature type="compositionally biased region" description="Acidic residues" evidence="1">
    <location>
        <begin position="29"/>
        <end position="85"/>
    </location>
</feature>
<name>Q9KFK5_HALH5</name>
<proteinExistence type="predicted"/>
<feature type="region of interest" description="Disordered" evidence="1">
    <location>
        <begin position="24"/>
        <end position="98"/>
    </location>
</feature>
<feature type="signal peptide" evidence="2">
    <location>
        <begin position="1"/>
        <end position="21"/>
    </location>
</feature>
<organism evidence="3 4">
    <name type="scientific">Halalkalibacterium halodurans (strain ATCC BAA-125 / DSM 18197 / FERM 7344 / JCM 9153 / C-125)</name>
    <name type="common">Bacillus halodurans</name>
    <dbReference type="NCBI Taxonomy" id="272558"/>
    <lineage>
        <taxon>Bacteria</taxon>
        <taxon>Bacillati</taxon>
        <taxon>Bacillota</taxon>
        <taxon>Bacilli</taxon>
        <taxon>Bacillales</taxon>
        <taxon>Bacillaceae</taxon>
        <taxon>Halalkalibacterium (ex Joshi et al. 2022)</taxon>
    </lineage>
</organism>
<dbReference type="AlphaFoldDB" id="Q9KFK5"/>
<dbReference type="PIR" id="B83709">
    <property type="entry name" value="B83709"/>
</dbReference>